<feature type="domain" description="Exostosin GT47" evidence="10">
    <location>
        <begin position="91"/>
        <end position="397"/>
    </location>
</feature>
<keyword evidence="6" id="KW-0333">Golgi apparatus</keyword>
<dbReference type="PANTHER" id="PTHR10121:SF0">
    <property type="entry name" value="COATOMER SUBUNIT DELTA"/>
    <property type="match status" value="1"/>
</dbReference>
<comment type="subcellular location">
    <subcellularLocation>
        <location evidence="6">Cytoplasm</location>
    </subcellularLocation>
    <subcellularLocation>
        <location evidence="6">Golgi apparatus membrane</location>
        <topology evidence="6">Peripheral membrane protein</topology>
        <orientation evidence="6">Cytoplasmic side</orientation>
    </subcellularLocation>
    <subcellularLocation>
        <location evidence="6">Cytoplasmic vesicle</location>
        <location evidence="6">COPI-coated vesicle membrane</location>
        <topology evidence="6">Peripheral membrane protein</topology>
        <orientation evidence="6">Cytoplasmic side</orientation>
    </subcellularLocation>
</comment>
<comment type="function">
    <text evidence="6">The coatomer is a cytosolic protein complex that binds to dilysine motifs and reversibly associates with Golgi non-clathrin-coated vesicles, which further mediate biosynthetic protein transport from the ER, via the Golgi up to the trans Golgi network.</text>
</comment>
<keyword evidence="12" id="KW-1185">Reference proteome</keyword>
<name>A0A8X7YRU3_POPTO</name>
<evidence type="ECO:0000256" key="7">
    <source>
        <dbReference type="SAM" id="Coils"/>
    </source>
</evidence>
<evidence type="ECO:0000313" key="12">
    <source>
        <dbReference type="Proteomes" id="UP000886885"/>
    </source>
</evidence>
<accession>A0A8X7YRU3</accession>
<dbReference type="CDD" id="cd14830">
    <property type="entry name" value="Delta_COP_N"/>
    <property type="match status" value="1"/>
</dbReference>
<evidence type="ECO:0000259" key="10">
    <source>
        <dbReference type="Pfam" id="PF03016"/>
    </source>
</evidence>
<dbReference type="InterPro" id="IPR040911">
    <property type="entry name" value="Exostosin_GT47"/>
</dbReference>
<dbReference type="AlphaFoldDB" id="A0A8X7YRU3"/>
<dbReference type="Pfam" id="PF03016">
    <property type="entry name" value="Exostosin_GT47"/>
    <property type="match status" value="1"/>
</dbReference>
<comment type="subunit">
    <text evidence="2 6">Oligomeric complex that consists of at least the alpha, beta, beta', gamma, delta, epsilon and zeta subunits.</text>
</comment>
<evidence type="ECO:0000256" key="6">
    <source>
        <dbReference type="RuleBase" id="RU366052"/>
    </source>
</evidence>
<feature type="coiled-coil region" evidence="7">
    <location>
        <begin position="634"/>
        <end position="661"/>
    </location>
</feature>
<keyword evidence="3 6" id="KW-0813">Transport</keyword>
<gene>
    <name evidence="11" type="ORF">POTOM_043461</name>
</gene>
<dbReference type="OrthoDB" id="1924787at2759"/>
<dbReference type="PANTHER" id="PTHR10121">
    <property type="entry name" value="COATOMER SUBUNIT DELTA"/>
    <property type="match status" value="1"/>
</dbReference>
<feature type="transmembrane region" description="Helical" evidence="9">
    <location>
        <begin position="33"/>
        <end position="55"/>
    </location>
</feature>
<evidence type="ECO:0000313" key="11">
    <source>
        <dbReference type="EMBL" id="KAG6753393.1"/>
    </source>
</evidence>
<evidence type="ECO:0000256" key="9">
    <source>
        <dbReference type="SAM" id="Phobius"/>
    </source>
</evidence>
<keyword evidence="9" id="KW-1133">Transmembrane helix</keyword>
<dbReference type="InterPro" id="IPR027059">
    <property type="entry name" value="Coatomer_dsu"/>
</dbReference>
<dbReference type="GO" id="GO:0006888">
    <property type="term" value="P:endoplasmic reticulum to Golgi vesicle-mediated transport"/>
    <property type="evidence" value="ECO:0007669"/>
    <property type="project" value="TreeGrafter"/>
</dbReference>
<evidence type="ECO:0000256" key="3">
    <source>
        <dbReference type="ARBA" id="ARBA00022448"/>
    </source>
</evidence>
<dbReference type="GO" id="GO:0051645">
    <property type="term" value="P:Golgi localization"/>
    <property type="evidence" value="ECO:0007669"/>
    <property type="project" value="TreeGrafter"/>
</dbReference>
<reference evidence="11" key="1">
    <citation type="journal article" date="2020" name="bioRxiv">
        <title>Hybrid origin of Populus tomentosa Carr. identified through genome sequencing and phylogenomic analysis.</title>
        <authorList>
            <person name="An X."/>
            <person name="Gao K."/>
            <person name="Chen Z."/>
            <person name="Li J."/>
            <person name="Yang X."/>
            <person name="Yang X."/>
            <person name="Zhou J."/>
            <person name="Guo T."/>
            <person name="Zhao T."/>
            <person name="Huang S."/>
            <person name="Miao D."/>
            <person name="Khan W.U."/>
            <person name="Rao P."/>
            <person name="Ye M."/>
            <person name="Lei B."/>
            <person name="Liao W."/>
            <person name="Wang J."/>
            <person name="Ji L."/>
            <person name="Li Y."/>
            <person name="Guo B."/>
            <person name="Mustafa N.S."/>
            <person name="Li S."/>
            <person name="Yun Q."/>
            <person name="Keller S.R."/>
            <person name="Mao J."/>
            <person name="Zhang R."/>
            <person name="Strauss S.H."/>
        </authorList>
    </citation>
    <scope>NUCLEOTIDE SEQUENCE</scope>
    <source>
        <strain evidence="11">GM15</strain>
        <tissue evidence="11">Leaf</tissue>
    </source>
</reference>
<evidence type="ECO:0000256" key="2">
    <source>
        <dbReference type="ARBA" id="ARBA00011775"/>
    </source>
</evidence>
<sequence>MIEKLLKTRNPKSPNSSKFPLIMTRKSSLLKQTLILSAFTVLIIYVSFNTFLSYFTTTATAGVSATTSSFFAEQISRENFQDFPVKATGNERKVKVFMHDLPKKFTTGIIANHALARGYSNLSKVSYPGHQHMGEWYLYSDLSRPESERVGSPVVKVNDPEEADLFYVPVFSSLSLTVNPVQVGKVPVSDPVYSDEKMQDELVEWLEKQEYWRRNNGRDHVLFAGDPNALYRVLDRVKNAVLLLSDFGRVRSDQGSLVKDVIVPYAHRINVYNGDIGVDERQTLLFFMGNRYRKDGGKIRDMPFQLLEKEEDVLVSHGTQSRESRRTATRGMHTSKFCLNPASDTPSACRLFDSIVSLCVPLIVSDSIELPFEDVIDYRKIAIFVDTESSLKPGYLVKLLRAVSTERILEYQKEMRELNSTCIFLIIKTSIWVKVLRSLLLFLILSLYCRCSLDVKRYFEYSEPNGTVIEIWREIGQKLPLIQLMINHEKRLVKRDSIEPDCSLLVSRQFVDMSWIRIEGLLAAFPKLIGIGKQHTYIETENVRYVYQPIEALYLLLVTNKQSNILDDLETLRLLSKLVPEYAMSLDEEGICQTAFELIFAFDEVISLGHKENVTVAQVKQYCEMESHEEKLHKLLLQNKIDETKRRMKEEASKIDQMKIEKNRGNKGGFMSSMGSGRIESSFSDMSISSGGGGGFGSGAEFGLTNDIDSFASKSKGRQPSSATAPSKGLGMKLGKNQRANQFLESLKAEGEMIVEDAQPSKLSSHIAAAHQLTDPVTLTAEEKLNITLKRDGGMSNFDVQGQLSLQILNPEDGLIQVQNCHWSSFNKAGLMLLDEATSAREMIRELDHGLMGCSVLVFIARAIPNLFPLKKYKDVSVHRCFNGALVFNCSRALCFWRDT</sequence>
<keyword evidence="6" id="KW-0931">ER-Golgi transport</keyword>
<dbReference type="FunFam" id="3.30.450.60:FF:000003">
    <property type="entry name" value="Coatomer subunit delta"/>
    <property type="match status" value="1"/>
</dbReference>
<keyword evidence="7" id="KW-0175">Coiled coil</keyword>
<keyword evidence="9" id="KW-0812">Transmembrane</keyword>
<comment type="similarity">
    <text evidence="1 6">Belongs to the adaptor complexes medium subunit family. Delta-COP subfamily.</text>
</comment>
<dbReference type="EMBL" id="JAAWWB010000024">
    <property type="protein sequence ID" value="KAG6753393.1"/>
    <property type="molecule type" value="Genomic_DNA"/>
</dbReference>
<feature type="region of interest" description="Disordered" evidence="8">
    <location>
        <begin position="710"/>
        <end position="734"/>
    </location>
</feature>
<organism evidence="11 12">
    <name type="scientific">Populus tomentosa</name>
    <name type="common">Chinese white poplar</name>
    <dbReference type="NCBI Taxonomy" id="118781"/>
    <lineage>
        <taxon>Eukaryota</taxon>
        <taxon>Viridiplantae</taxon>
        <taxon>Streptophyta</taxon>
        <taxon>Embryophyta</taxon>
        <taxon>Tracheophyta</taxon>
        <taxon>Spermatophyta</taxon>
        <taxon>Magnoliopsida</taxon>
        <taxon>eudicotyledons</taxon>
        <taxon>Gunneridae</taxon>
        <taxon>Pentapetalae</taxon>
        <taxon>rosids</taxon>
        <taxon>fabids</taxon>
        <taxon>Malpighiales</taxon>
        <taxon>Salicaceae</taxon>
        <taxon>Saliceae</taxon>
        <taxon>Populus</taxon>
    </lineage>
</organism>
<keyword evidence="5 6" id="KW-0653">Protein transport</keyword>
<dbReference type="GO" id="GO:0000139">
    <property type="term" value="C:Golgi membrane"/>
    <property type="evidence" value="ECO:0007669"/>
    <property type="project" value="UniProtKB-SubCell"/>
</dbReference>
<dbReference type="GO" id="GO:0006890">
    <property type="term" value="P:retrograde vesicle-mediated transport, Golgi to endoplasmic reticulum"/>
    <property type="evidence" value="ECO:0007669"/>
    <property type="project" value="UniProtKB-UniRule"/>
</dbReference>
<protein>
    <recommendedName>
        <fullName evidence="6">Coatomer subunit delta</fullName>
    </recommendedName>
</protein>
<evidence type="ECO:0000256" key="8">
    <source>
        <dbReference type="SAM" id="MobiDB-lite"/>
    </source>
</evidence>
<comment type="caution">
    <text evidence="11">The sequence shown here is derived from an EMBL/GenBank/DDBJ whole genome shotgun (WGS) entry which is preliminary data.</text>
</comment>
<keyword evidence="4 6" id="KW-0963">Cytoplasm</keyword>
<dbReference type="Proteomes" id="UP000886885">
    <property type="component" value="Chromosome 12D"/>
</dbReference>
<evidence type="ECO:0000256" key="1">
    <source>
        <dbReference type="ARBA" id="ARBA00010516"/>
    </source>
</evidence>
<evidence type="ECO:0000256" key="4">
    <source>
        <dbReference type="ARBA" id="ARBA00022490"/>
    </source>
</evidence>
<evidence type="ECO:0000256" key="5">
    <source>
        <dbReference type="ARBA" id="ARBA00022927"/>
    </source>
</evidence>
<proteinExistence type="inferred from homology"/>
<dbReference type="GO" id="GO:0030126">
    <property type="term" value="C:COPI vesicle coat"/>
    <property type="evidence" value="ECO:0007669"/>
    <property type="project" value="UniProtKB-UniRule"/>
</dbReference>
<dbReference type="GO" id="GO:0015031">
    <property type="term" value="P:protein transport"/>
    <property type="evidence" value="ECO:0007669"/>
    <property type="project" value="UniProtKB-KW"/>
</dbReference>
<keyword evidence="6 9" id="KW-0472">Membrane</keyword>